<organism evidence="2 3">
    <name type="scientific">Spartinivicinus marinus</name>
    <dbReference type="NCBI Taxonomy" id="2994442"/>
    <lineage>
        <taxon>Bacteria</taxon>
        <taxon>Pseudomonadati</taxon>
        <taxon>Pseudomonadota</taxon>
        <taxon>Gammaproteobacteria</taxon>
        <taxon>Oceanospirillales</taxon>
        <taxon>Zooshikellaceae</taxon>
        <taxon>Spartinivicinus</taxon>
    </lineage>
</organism>
<accession>A0A853IHB6</accession>
<evidence type="ECO:0000256" key="1">
    <source>
        <dbReference type="SAM" id="MobiDB-lite"/>
    </source>
</evidence>
<gene>
    <name evidence="2" type="ORF">H0A36_25750</name>
</gene>
<dbReference type="AlphaFoldDB" id="A0A853IHB6"/>
<feature type="region of interest" description="Disordered" evidence="1">
    <location>
        <begin position="187"/>
        <end position="213"/>
    </location>
</feature>
<dbReference type="RefSeq" id="WP_180571415.1">
    <property type="nucleotide sequence ID" value="NZ_JACCKB010000084.1"/>
</dbReference>
<protein>
    <submittedName>
        <fullName evidence="2">Uncharacterized protein</fullName>
    </submittedName>
</protein>
<reference evidence="2 3" key="1">
    <citation type="submission" date="2020-07" db="EMBL/GenBank/DDBJ databases">
        <title>Endozoicomonas sp. nov., isolated from sediment.</title>
        <authorList>
            <person name="Gu T."/>
        </authorList>
    </citation>
    <scope>NUCLEOTIDE SEQUENCE [LARGE SCALE GENOMIC DNA]</scope>
    <source>
        <strain evidence="2 3">SM1973</strain>
    </source>
</reference>
<evidence type="ECO:0000313" key="3">
    <source>
        <dbReference type="Proteomes" id="UP000569732"/>
    </source>
</evidence>
<name>A0A853IHB6_9GAMM</name>
<dbReference type="Proteomes" id="UP000569732">
    <property type="component" value="Unassembled WGS sequence"/>
</dbReference>
<dbReference type="EMBL" id="JACCKB010000084">
    <property type="protein sequence ID" value="NYZ69424.1"/>
    <property type="molecule type" value="Genomic_DNA"/>
</dbReference>
<proteinExistence type="predicted"/>
<keyword evidence="3" id="KW-1185">Reference proteome</keyword>
<sequence length="213" mass="23651">MFDTGSPGDLQTTDIDYWCLDNSNPLIMDSIIDQFGDQQLRASAMASALAWVENDEVTPDALTEIVSGMADVAIEDDITQPEEDYYEDLTRETAIALTALGAENRDVKTLFERQDEASALTVAQQIEDKLSTEPKDDGTLVAEYAIIRPEPVMDKAERRVIDGKIVLKKIPVRKRRMTAAQKAALKKARRKAHSAAAKRARAKAMKLRSQRGL</sequence>
<evidence type="ECO:0000313" key="2">
    <source>
        <dbReference type="EMBL" id="NYZ69424.1"/>
    </source>
</evidence>
<comment type="caution">
    <text evidence="2">The sequence shown here is derived from an EMBL/GenBank/DDBJ whole genome shotgun (WGS) entry which is preliminary data.</text>
</comment>